<evidence type="ECO:0000313" key="3">
    <source>
        <dbReference type="Proteomes" id="UP000613740"/>
    </source>
</evidence>
<name>A0A835WY64_9CHLO</name>
<keyword evidence="3" id="KW-1185">Reference proteome</keyword>
<feature type="region of interest" description="Disordered" evidence="1">
    <location>
        <begin position="212"/>
        <end position="295"/>
    </location>
</feature>
<feature type="compositionally biased region" description="Low complexity" evidence="1">
    <location>
        <begin position="160"/>
        <end position="186"/>
    </location>
</feature>
<feature type="region of interest" description="Disordered" evidence="1">
    <location>
        <begin position="150"/>
        <end position="186"/>
    </location>
</feature>
<protein>
    <submittedName>
        <fullName evidence="2">Uncharacterized protein</fullName>
    </submittedName>
</protein>
<comment type="caution">
    <text evidence="2">The sequence shown here is derived from an EMBL/GenBank/DDBJ whole genome shotgun (WGS) entry which is preliminary data.</text>
</comment>
<dbReference type="EMBL" id="JAEHOD010000001">
    <property type="protein sequence ID" value="KAG2454741.1"/>
    <property type="molecule type" value="Genomic_DNA"/>
</dbReference>
<dbReference type="Proteomes" id="UP000613740">
    <property type="component" value="Unassembled WGS sequence"/>
</dbReference>
<evidence type="ECO:0000313" key="2">
    <source>
        <dbReference type="EMBL" id="KAG2454741.1"/>
    </source>
</evidence>
<dbReference type="AlphaFoldDB" id="A0A835WY64"/>
<proteinExistence type="predicted"/>
<organism evidence="2 3">
    <name type="scientific">Chlamydomonas schloesseri</name>
    <dbReference type="NCBI Taxonomy" id="2026947"/>
    <lineage>
        <taxon>Eukaryota</taxon>
        <taxon>Viridiplantae</taxon>
        <taxon>Chlorophyta</taxon>
        <taxon>core chlorophytes</taxon>
        <taxon>Chlorophyceae</taxon>
        <taxon>CS clade</taxon>
        <taxon>Chlamydomonadales</taxon>
        <taxon>Chlamydomonadaceae</taxon>
        <taxon>Chlamydomonas</taxon>
    </lineage>
</organism>
<sequence length="295" mass="30665">MARLLARCERVDVERLPYVCRRTAAATTAAADDSNEEAVLEAVLEAVRLLGLPRVLQLQQGEVPCRGAAYCGSGGGSGGGTATFRLASDEQWGAGGSTGSGLQEQLPVLLDTASPGQVLQAAEERLRAEAVLAELWAQSELCAAAASVTESGSGAGSSGSRGSSSRRAGVSSSRGSSSSSSSSSSRVSEAVLARLQRLLLLDRDVRRLWDHAACPGPPRSDDSDVYEDSDWEVTEGEDSLGDEVEASGSEPDGCDDDQAASGGAGEQSGDDEVWEEDDTVMTIRRGWSRGSSDMC</sequence>
<gene>
    <name evidence="2" type="ORF">HYH02_000577</name>
</gene>
<accession>A0A835WY64</accession>
<reference evidence="2" key="1">
    <citation type="journal article" date="2020" name="bioRxiv">
        <title>Comparative genomics of Chlamydomonas.</title>
        <authorList>
            <person name="Craig R.J."/>
            <person name="Hasan A.R."/>
            <person name="Ness R.W."/>
            <person name="Keightley P.D."/>
        </authorList>
    </citation>
    <scope>NUCLEOTIDE SEQUENCE</scope>
    <source>
        <strain evidence="2">CCAP 11/173</strain>
    </source>
</reference>
<feature type="compositionally biased region" description="Acidic residues" evidence="1">
    <location>
        <begin position="223"/>
        <end position="245"/>
    </location>
</feature>
<feature type="compositionally biased region" description="Acidic residues" evidence="1">
    <location>
        <begin position="268"/>
        <end position="279"/>
    </location>
</feature>
<evidence type="ECO:0000256" key="1">
    <source>
        <dbReference type="SAM" id="MobiDB-lite"/>
    </source>
</evidence>